<evidence type="ECO:0000313" key="2">
    <source>
        <dbReference type="Proteomes" id="UP000504629"/>
    </source>
</evidence>
<dbReference type="OrthoDB" id="5950063at2759"/>
<dbReference type="KEGG" id="bman:114242234"/>
<dbReference type="Proteomes" id="UP000504629">
    <property type="component" value="Unplaced"/>
</dbReference>
<name>A0A6J2JHV9_BOMMA</name>
<gene>
    <name evidence="3" type="primary">LOC114242234</name>
</gene>
<keyword evidence="2" id="KW-1185">Reference proteome</keyword>
<keyword evidence="1 3" id="KW-0812">Transmembrane</keyword>
<sequence>MSIISYASTIVKRVSALRYPLKCKECINNVNKVSFSSSSVTARTIHDVNTNVAKDVILFKYENPSFYKYMNIFAGVQYAFWMYLGIFAFSTLKDAPVDKSKITEDTPWYRKINLGENKYKNTLGTLAVIIGAGSLTMIWMYTLRSVRYLVLHKGGKHVSLVTYAPFGRNRSMKVPIEDICCQERRTVAKVQLPLKVRNRMMHYMLDMRGEFKNPLLFDCTAGLLRKWGKS</sequence>
<evidence type="ECO:0000313" key="3">
    <source>
        <dbReference type="RefSeq" id="XP_028029126.1"/>
    </source>
</evidence>
<organism evidence="2 3">
    <name type="scientific">Bombyx mandarina</name>
    <name type="common">Wild silk moth</name>
    <name type="synonym">Wild silkworm</name>
    <dbReference type="NCBI Taxonomy" id="7092"/>
    <lineage>
        <taxon>Eukaryota</taxon>
        <taxon>Metazoa</taxon>
        <taxon>Ecdysozoa</taxon>
        <taxon>Arthropoda</taxon>
        <taxon>Hexapoda</taxon>
        <taxon>Insecta</taxon>
        <taxon>Pterygota</taxon>
        <taxon>Neoptera</taxon>
        <taxon>Endopterygota</taxon>
        <taxon>Lepidoptera</taxon>
        <taxon>Glossata</taxon>
        <taxon>Ditrysia</taxon>
        <taxon>Bombycoidea</taxon>
        <taxon>Bombycidae</taxon>
        <taxon>Bombycinae</taxon>
        <taxon>Bombyx</taxon>
    </lineage>
</organism>
<dbReference type="InterPro" id="IPR026100">
    <property type="entry name" value="Tmem223"/>
</dbReference>
<evidence type="ECO:0000256" key="1">
    <source>
        <dbReference type="SAM" id="Phobius"/>
    </source>
</evidence>
<dbReference type="Pfam" id="PF06979">
    <property type="entry name" value="TMEM70"/>
    <property type="match status" value="1"/>
</dbReference>
<keyword evidence="1" id="KW-0472">Membrane</keyword>
<proteinExistence type="predicted"/>
<dbReference type="GeneID" id="114242234"/>
<feature type="transmembrane region" description="Helical" evidence="1">
    <location>
        <begin position="69"/>
        <end position="89"/>
    </location>
</feature>
<dbReference type="PANTHER" id="PTHR14549:SF2">
    <property type="entry name" value="TRANSMEMBRANE PROTEIN 223"/>
    <property type="match status" value="1"/>
</dbReference>
<feature type="transmembrane region" description="Helical" evidence="1">
    <location>
        <begin position="123"/>
        <end position="143"/>
    </location>
</feature>
<accession>A0A6J2JHV9</accession>
<dbReference type="InterPro" id="IPR045325">
    <property type="entry name" value="TMEM70/TMEM186/TMEM223"/>
</dbReference>
<keyword evidence="1" id="KW-1133">Transmembrane helix</keyword>
<dbReference type="RefSeq" id="XP_028029126.1">
    <property type="nucleotide sequence ID" value="XM_028173325.1"/>
</dbReference>
<dbReference type="GO" id="GO:0005739">
    <property type="term" value="C:mitochondrion"/>
    <property type="evidence" value="ECO:0007669"/>
    <property type="project" value="TreeGrafter"/>
</dbReference>
<protein>
    <submittedName>
        <fullName evidence="3">Transmembrane protein 223</fullName>
    </submittedName>
</protein>
<dbReference type="AlphaFoldDB" id="A0A6J2JHV9"/>
<dbReference type="PANTHER" id="PTHR14549">
    <property type="entry name" value="TRANSMEMBRANE PROTEIN 223"/>
    <property type="match status" value="1"/>
</dbReference>
<dbReference type="GO" id="GO:0007399">
    <property type="term" value="P:nervous system development"/>
    <property type="evidence" value="ECO:0007669"/>
    <property type="project" value="TreeGrafter"/>
</dbReference>
<reference evidence="3" key="1">
    <citation type="submission" date="2025-08" db="UniProtKB">
        <authorList>
            <consortium name="RefSeq"/>
        </authorList>
    </citation>
    <scope>IDENTIFICATION</scope>
    <source>
        <tissue evidence="3">Silk gland</tissue>
    </source>
</reference>